<protein>
    <submittedName>
        <fullName evidence="2">Universal stress protein</fullName>
    </submittedName>
</protein>
<dbReference type="Proteomes" id="UP000306441">
    <property type="component" value="Unassembled WGS sequence"/>
</dbReference>
<dbReference type="PANTHER" id="PTHR46268">
    <property type="entry name" value="STRESS RESPONSE PROTEIN NHAX"/>
    <property type="match status" value="1"/>
</dbReference>
<reference evidence="2 3" key="1">
    <citation type="submission" date="2019-04" db="EMBL/GenBank/DDBJ databases">
        <title>Mesorhizobium composti sp. nov., isolated from compost.</title>
        <authorList>
            <person name="Lin S.-Y."/>
            <person name="Hameed A."/>
            <person name="Hsieh Y.-T."/>
            <person name="Young C.-C."/>
        </authorList>
    </citation>
    <scope>NUCLEOTIDE SEQUENCE [LARGE SCALE GENOMIC DNA]</scope>
    <source>
        <strain evidence="2 3">CC-YTH430</strain>
    </source>
</reference>
<organism evidence="2 3">
    <name type="scientific">Ollibium composti</name>
    <dbReference type="NCBI Taxonomy" id="2675109"/>
    <lineage>
        <taxon>Bacteria</taxon>
        <taxon>Pseudomonadati</taxon>
        <taxon>Pseudomonadota</taxon>
        <taxon>Alphaproteobacteria</taxon>
        <taxon>Hyphomicrobiales</taxon>
        <taxon>Phyllobacteriaceae</taxon>
        <taxon>Ollibium</taxon>
    </lineage>
</organism>
<sequence>MVYNTIMVQLDIDARATPRLAFAWSLARRFEAKLIAFCAAEPYLSIPEDIDGSASSVKMQQKCIEIDEQLKALKSEFEHLVGKNHGSWRGMVGDPTKLLAYHARAADLLVASANNGVASGLRTVFPGELILSAGRPVLFPNERHEPMAAANVLVSWKDTREARRAVVDAMPFLLAGQEVLVATIEDDDKHSAHQSVAEVVRFLVRHGVKARSKVIDANDRQAPEALLNEANEIGADLIVSGGYGHSRLREWIFGGVTLSLLADHSINRLMAN</sequence>
<dbReference type="RefSeq" id="WP_136359607.1">
    <property type="nucleotide sequence ID" value="NZ_SSNY01000011.1"/>
</dbReference>
<evidence type="ECO:0000313" key="3">
    <source>
        <dbReference type="Proteomes" id="UP000306441"/>
    </source>
</evidence>
<accession>A0ABY2Q424</accession>
<comment type="caution">
    <text evidence="2">The sequence shown here is derived from an EMBL/GenBank/DDBJ whole genome shotgun (WGS) entry which is preliminary data.</text>
</comment>
<dbReference type="SUPFAM" id="SSF52402">
    <property type="entry name" value="Adenine nucleotide alpha hydrolases-like"/>
    <property type="match status" value="2"/>
</dbReference>
<gene>
    <name evidence="2" type="ORF">E6C48_17410</name>
</gene>
<proteinExistence type="inferred from homology"/>
<dbReference type="EMBL" id="SSNY01000011">
    <property type="protein sequence ID" value="THF55568.1"/>
    <property type="molecule type" value="Genomic_DNA"/>
</dbReference>
<evidence type="ECO:0000256" key="1">
    <source>
        <dbReference type="ARBA" id="ARBA00008791"/>
    </source>
</evidence>
<name>A0ABY2Q424_9HYPH</name>
<keyword evidence="3" id="KW-1185">Reference proteome</keyword>
<evidence type="ECO:0000313" key="2">
    <source>
        <dbReference type="EMBL" id="THF55568.1"/>
    </source>
</evidence>
<dbReference type="Gene3D" id="3.40.50.12370">
    <property type="match status" value="1"/>
</dbReference>
<dbReference type="CDD" id="cd00293">
    <property type="entry name" value="USP-like"/>
    <property type="match status" value="1"/>
</dbReference>
<comment type="similarity">
    <text evidence="1">Belongs to the universal stress protein A family.</text>
</comment>
<dbReference type="PANTHER" id="PTHR46268:SF15">
    <property type="entry name" value="UNIVERSAL STRESS PROTEIN HP_0031"/>
    <property type="match status" value="1"/>
</dbReference>